<dbReference type="Gene3D" id="2.170.15.10">
    <property type="entry name" value="Proaerolysin, chain A, domain 3"/>
    <property type="match status" value="1"/>
</dbReference>
<dbReference type="InterPro" id="IPR053237">
    <property type="entry name" value="Natterin_C"/>
</dbReference>
<dbReference type="PANTHER" id="PTHR39244:SF5">
    <property type="entry name" value="NATTERIN-3-LIKE"/>
    <property type="match status" value="1"/>
</dbReference>
<evidence type="ECO:0000313" key="2">
    <source>
        <dbReference type="Proteomes" id="UP001146793"/>
    </source>
</evidence>
<dbReference type="SUPFAM" id="SSF50370">
    <property type="entry name" value="Ricin B-like lectins"/>
    <property type="match status" value="1"/>
</dbReference>
<dbReference type="Proteomes" id="UP001146793">
    <property type="component" value="Unassembled WGS sequence"/>
</dbReference>
<dbReference type="PANTHER" id="PTHR39244">
    <property type="entry name" value="NATTERIN-4"/>
    <property type="match status" value="1"/>
</dbReference>
<protein>
    <submittedName>
        <fullName evidence="1">Natterin-4</fullName>
    </submittedName>
</protein>
<reference evidence="1" key="1">
    <citation type="submission" date="2022-08" db="EMBL/GenBank/DDBJ databases">
        <title>Novel sulphate-reducing endosymbionts in the free-living metamonad Anaeramoeba.</title>
        <authorList>
            <person name="Jerlstrom-Hultqvist J."/>
            <person name="Cepicka I."/>
            <person name="Gallot-Lavallee L."/>
            <person name="Salas-Leiva D."/>
            <person name="Curtis B.A."/>
            <person name="Zahonova K."/>
            <person name="Pipaliya S."/>
            <person name="Dacks J."/>
            <person name="Roger A.J."/>
        </authorList>
    </citation>
    <scope>NUCLEOTIDE SEQUENCE</scope>
    <source>
        <strain evidence="1">Busselton2</strain>
    </source>
</reference>
<dbReference type="Pfam" id="PF03318">
    <property type="entry name" value="ETX_MTX2"/>
    <property type="match status" value="1"/>
</dbReference>
<dbReference type="InterPro" id="IPR035992">
    <property type="entry name" value="Ricin_B-like_lectins"/>
</dbReference>
<gene>
    <name evidence="1" type="ORF">M0812_11234</name>
</gene>
<dbReference type="AlphaFoldDB" id="A0AAV7ZX28"/>
<dbReference type="EMBL" id="JANTQA010000023">
    <property type="protein sequence ID" value="KAJ3445361.1"/>
    <property type="molecule type" value="Genomic_DNA"/>
</dbReference>
<proteinExistence type="predicted"/>
<dbReference type="InterPro" id="IPR004991">
    <property type="entry name" value="Aerolysin-like"/>
</dbReference>
<dbReference type="SUPFAM" id="SSF56973">
    <property type="entry name" value="Aerolisin/ETX pore-forming domain"/>
    <property type="match status" value="1"/>
</dbReference>
<organism evidence="1 2">
    <name type="scientific">Anaeramoeba flamelloides</name>
    <dbReference type="NCBI Taxonomy" id="1746091"/>
    <lineage>
        <taxon>Eukaryota</taxon>
        <taxon>Metamonada</taxon>
        <taxon>Anaeramoebidae</taxon>
        <taxon>Anaeramoeba</taxon>
    </lineage>
</organism>
<name>A0AAV7ZX28_9EUKA</name>
<sequence>MSIVSGVTYTIKGSYNNETAKYISVSGDGWCLHGNEPKKYSKWTFTPHGNDRYTIKALAGKYQGSYELSFRNLTGAVGMYKNGGSIWELEKCEGNWYYIRLRNQKYENYYLSRSNGNWCYLYSSKSDASKYLIEPFTPWKVLRIDYDISIKPTNSKVLASDKTTEKNNTSLQQTNTFKFSKTVSTRKEYVQTSGFTIGTSASFEAKLPVLGGTDITLSTEYSQETTKTDEKAQSTEITLSRSCVIPPFSQTTATLLVLGSSARIPYTIVYENMGVTRTAKGHLNMDSVTETTISLDEQPLNK</sequence>
<accession>A0AAV7ZX28</accession>
<comment type="caution">
    <text evidence="1">The sequence shown here is derived from an EMBL/GenBank/DDBJ whole genome shotgun (WGS) entry which is preliminary data.</text>
</comment>
<evidence type="ECO:0000313" key="1">
    <source>
        <dbReference type="EMBL" id="KAJ3445361.1"/>
    </source>
</evidence>